<dbReference type="HOGENOM" id="CLU_040435_0_0_1"/>
<dbReference type="Proteomes" id="UP000016928">
    <property type="component" value="Unassembled WGS sequence"/>
</dbReference>
<dbReference type="OrthoDB" id="5094512at2759"/>
<reference evidence="3" key="1">
    <citation type="submission" date="2012-09" db="EMBL/GenBank/DDBJ databases">
        <title>Genome sequencing and comparative transcriptomics of race 1 and race 4 of banana pathogen: Fusarium oxysporum f. sp. cubense.</title>
        <authorList>
            <person name="Fang X."/>
            <person name="Huang J."/>
        </authorList>
    </citation>
    <scope>NUCLEOTIDE SEQUENCE [LARGE SCALE GENOMIC DNA]</scope>
    <source>
        <strain evidence="3">race 1</strain>
    </source>
</reference>
<evidence type="ECO:0000313" key="3">
    <source>
        <dbReference type="Proteomes" id="UP000016928"/>
    </source>
</evidence>
<evidence type="ECO:0000256" key="1">
    <source>
        <dbReference type="SAM" id="MobiDB-lite"/>
    </source>
</evidence>
<name>N4UTN3_FUSC1</name>
<feature type="region of interest" description="Disordered" evidence="1">
    <location>
        <begin position="505"/>
        <end position="527"/>
    </location>
</feature>
<dbReference type="VEuPathDB" id="FungiDB:FOC1_g10006534"/>
<proteinExistence type="predicted"/>
<dbReference type="AlphaFoldDB" id="N4UTN3"/>
<reference evidence="3" key="2">
    <citation type="journal article" date="2014" name="PLoS ONE">
        <title>Genome and Transcriptome Analysis of the Fungal Pathogen Fusarium oxysporum f. sp. cubense Causing Banana Vascular Wilt Disease.</title>
        <authorList>
            <person name="Guo L."/>
            <person name="Han L."/>
            <person name="Yang L."/>
            <person name="Zeng H."/>
            <person name="Fan D."/>
            <person name="Zhu Y."/>
            <person name="Feng Y."/>
            <person name="Wang G."/>
            <person name="Peng C."/>
            <person name="Jiang X."/>
            <person name="Zhou D."/>
            <person name="Ni P."/>
            <person name="Liang C."/>
            <person name="Liu L."/>
            <person name="Wang J."/>
            <person name="Mao C."/>
            <person name="Fang X."/>
            <person name="Peng M."/>
            <person name="Huang J."/>
        </authorList>
    </citation>
    <scope>NUCLEOTIDE SEQUENCE [LARGE SCALE GENOMIC DNA]</scope>
    <source>
        <strain evidence="3">race 1</strain>
    </source>
</reference>
<protein>
    <submittedName>
        <fullName evidence="2">Uncharacterized protein</fullName>
    </submittedName>
</protein>
<sequence>MANPSTFVGLPTEITTQVVTELVNNPGLQLDRFAFRSSYSKKPIELTLLRRGTRHQLKNLRLTHRRFSNMDCINALLFDSVQFEASRAGLLNLEKCDMSRIASFVSIITFMNPPSWKLPFETFEQILIETIPKGDPPVTESQLASAYASYIRHARDSQFSLEDPESELRSLWTKTLKLLGGNLRHVRLLSLRCDELCQVDYTTYLRKADDGIFYQLGPHHHADRIVEYGCRYAAAIAGDQLFSTVISCLSASGIAVPQISIKHAMTGTIDCTKVLGWDHLNLTALEKPEFGPDISHDEDHWASKSVLKALPCPKVEEIESHASRIVHDLVDKSRTILKSLILDGSGLLDWPTQPPVASLPALESLNHSFDSINPIIMSTWLKNMPNLQYLKLSGIRLSRGLLFVEWRHIFDAVRDHRSVGGTSPMGLSIEFESIKSAHWTRMTYRGVICHDNSIATERHTHCTDPEGLMDENYALEKHFYDEVRFKDNHGLRYLLDDWDVGMVENESGDDYEESESGEWTEGSERGN</sequence>
<feature type="compositionally biased region" description="Acidic residues" evidence="1">
    <location>
        <begin position="506"/>
        <end position="518"/>
    </location>
</feature>
<organism evidence="2 3">
    <name type="scientific">Fusarium oxysporum f. sp. cubense (strain race 1)</name>
    <name type="common">Panama disease fungus</name>
    <dbReference type="NCBI Taxonomy" id="1229664"/>
    <lineage>
        <taxon>Eukaryota</taxon>
        <taxon>Fungi</taxon>
        <taxon>Dikarya</taxon>
        <taxon>Ascomycota</taxon>
        <taxon>Pezizomycotina</taxon>
        <taxon>Sordariomycetes</taxon>
        <taxon>Hypocreomycetidae</taxon>
        <taxon>Hypocreales</taxon>
        <taxon>Nectriaceae</taxon>
        <taxon>Fusarium</taxon>
        <taxon>Fusarium oxysporum species complex</taxon>
    </lineage>
</organism>
<accession>N4UTN3</accession>
<gene>
    <name evidence="2" type="ORF">FOC1_g10006534</name>
</gene>
<dbReference type="OMA" id="TERHTHC"/>
<dbReference type="Gene3D" id="3.80.10.10">
    <property type="entry name" value="Ribonuclease Inhibitor"/>
    <property type="match status" value="1"/>
</dbReference>
<dbReference type="EMBL" id="KB730104">
    <property type="protein sequence ID" value="ENH72161.1"/>
    <property type="molecule type" value="Genomic_DNA"/>
</dbReference>
<evidence type="ECO:0000313" key="2">
    <source>
        <dbReference type="EMBL" id="ENH72161.1"/>
    </source>
</evidence>
<dbReference type="InterPro" id="IPR032675">
    <property type="entry name" value="LRR_dom_sf"/>
</dbReference>
<dbReference type="SUPFAM" id="SSF52047">
    <property type="entry name" value="RNI-like"/>
    <property type="match status" value="1"/>
</dbReference>